<reference evidence="2" key="2">
    <citation type="submission" date="2024-10" db="UniProtKB">
        <authorList>
            <consortium name="EnsemblProtists"/>
        </authorList>
    </citation>
    <scope>IDENTIFICATION</scope>
</reference>
<feature type="region of interest" description="Disordered" evidence="1">
    <location>
        <begin position="159"/>
        <end position="233"/>
    </location>
</feature>
<dbReference type="HOGENOM" id="CLU_907433_0_0_1"/>
<proteinExistence type="predicted"/>
<feature type="compositionally biased region" description="Basic and acidic residues" evidence="1">
    <location>
        <begin position="36"/>
        <end position="48"/>
    </location>
</feature>
<evidence type="ECO:0000256" key="1">
    <source>
        <dbReference type="SAM" id="MobiDB-lite"/>
    </source>
</evidence>
<dbReference type="KEGG" id="ehx:EMIHUDRAFT_442824"/>
<feature type="compositionally biased region" description="Low complexity" evidence="1">
    <location>
        <begin position="183"/>
        <end position="223"/>
    </location>
</feature>
<feature type="compositionally biased region" description="Basic residues" evidence="1">
    <location>
        <begin position="93"/>
        <end position="112"/>
    </location>
</feature>
<protein>
    <submittedName>
        <fullName evidence="2">Uncharacterized protein</fullName>
    </submittedName>
</protein>
<keyword evidence="3" id="KW-1185">Reference proteome</keyword>
<dbReference type="PaxDb" id="2903-EOD29025"/>
<sequence length="307" mass="35193">MPRRPRRRLPRRQRADPQAVRGVAQVQARQGVQGAGREREVAGRDSAKSARPRRQRWRRRRVAALHAPRLRPPRPPRLPLLREFLRAQEVGRGRRHARRRAHARGGLRRRRCQGPDQRRMLRHHLPHGRRHQARHGPCQAVLAPGRRALPRTCVQGAHLPGHASRHQAWRSSSSSRRWRGARPSRSTSLRRPSPSSASTAGKRCRGGPTQTATARRRATPTPGLWRRRGQPEPTNIYSRARVVSRGEWRGPWIGGQLDQLPHRAASPSHHDEDIRLYACGESQWTRSRSDVSVVREGRRGTREVWAT</sequence>
<feature type="compositionally biased region" description="Low complexity" evidence="1">
    <location>
        <begin position="19"/>
        <end position="32"/>
    </location>
</feature>
<feature type="region of interest" description="Disordered" evidence="1">
    <location>
        <begin position="90"/>
        <end position="118"/>
    </location>
</feature>
<dbReference type="GeneID" id="17274570"/>
<evidence type="ECO:0000313" key="2">
    <source>
        <dbReference type="EnsemblProtists" id="EOD29025"/>
    </source>
</evidence>
<dbReference type="AlphaFoldDB" id="A0A0D3JZU0"/>
<accession>A0A0D3JZU0</accession>
<name>A0A0D3JZU0_EMIH1</name>
<dbReference type="Proteomes" id="UP000013827">
    <property type="component" value="Unassembled WGS sequence"/>
</dbReference>
<organism evidence="2 3">
    <name type="scientific">Emiliania huxleyi (strain CCMP1516)</name>
    <dbReference type="NCBI Taxonomy" id="280463"/>
    <lineage>
        <taxon>Eukaryota</taxon>
        <taxon>Haptista</taxon>
        <taxon>Haptophyta</taxon>
        <taxon>Prymnesiophyceae</taxon>
        <taxon>Isochrysidales</taxon>
        <taxon>Noelaerhabdaceae</taxon>
        <taxon>Emiliania</taxon>
    </lineage>
</organism>
<reference evidence="3" key="1">
    <citation type="journal article" date="2013" name="Nature">
        <title>Pan genome of the phytoplankton Emiliania underpins its global distribution.</title>
        <authorList>
            <person name="Read B.A."/>
            <person name="Kegel J."/>
            <person name="Klute M.J."/>
            <person name="Kuo A."/>
            <person name="Lefebvre S.C."/>
            <person name="Maumus F."/>
            <person name="Mayer C."/>
            <person name="Miller J."/>
            <person name="Monier A."/>
            <person name="Salamov A."/>
            <person name="Young J."/>
            <person name="Aguilar M."/>
            <person name="Claverie J.M."/>
            <person name="Frickenhaus S."/>
            <person name="Gonzalez K."/>
            <person name="Herman E.K."/>
            <person name="Lin Y.C."/>
            <person name="Napier J."/>
            <person name="Ogata H."/>
            <person name="Sarno A.F."/>
            <person name="Shmutz J."/>
            <person name="Schroeder D."/>
            <person name="de Vargas C."/>
            <person name="Verret F."/>
            <person name="von Dassow P."/>
            <person name="Valentin K."/>
            <person name="Van de Peer Y."/>
            <person name="Wheeler G."/>
            <person name="Dacks J.B."/>
            <person name="Delwiche C.F."/>
            <person name="Dyhrman S.T."/>
            <person name="Glockner G."/>
            <person name="John U."/>
            <person name="Richards T."/>
            <person name="Worden A.Z."/>
            <person name="Zhang X."/>
            <person name="Grigoriev I.V."/>
            <person name="Allen A.E."/>
            <person name="Bidle K."/>
            <person name="Borodovsky M."/>
            <person name="Bowler C."/>
            <person name="Brownlee C."/>
            <person name="Cock J.M."/>
            <person name="Elias M."/>
            <person name="Gladyshev V.N."/>
            <person name="Groth M."/>
            <person name="Guda C."/>
            <person name="Hadaegh A."/>
            <person name="Iglesias-Rodriguez M.D."/>
            <person name="Jenkins J."/>
            <person name="Jones B.M."/>
            <person name="Lawson T."/>
            <person name="Leese F."/>
            <person name="Lindquist E."/>
            <person name="Lobanov A."/>
            <person name="Lomsadze A."/>
            <person name="Malik S.B."/>
            <person name="Marsh M.E."/>
            <person name="Mackinder L."/>
            <person name="Mock T."/>
            <person name="Mueller-Roeber B."/>
            <person name="Pagarete A."/>
            <person name="Parker M."/>
            <person name="Probert I."/>
            <person name="Quesneville H."/>
            <person name="Raines C."/>
            <person name="Rensing S.A."/>
            <person name="Riano-Pachon D.M."/>
            <person name="Richier S."/>
            <person name="Rokitta S."/>
            <person name="Shiraiwa Y."/>
            <person name="Soanes D.M."/>
            <person name="van der Giezen M."/>
            <person name="Wahlund T.M."/>
            <person name="Williams B."/>
            <person name="Wilson W."/>
            <person name="Wolfe G."/>
            <person name="Wurch L.L."/>
        </authorList>
    </citation>
    <scope>NUCLEOTIDE SEQUENCE</scope>
</reference>
<feature type="compositionally biased region" description="Basic residues" evidence="1">
    <location>
        <begin position="1"/>
        <end position="12"/>
    </location>
</feature>
<dbReference type="RefSeq" id="XP_005781454.1">
    <property type="nucleotide sequence ID" value="XM_005781397.1"/>
</dbReference>
<evidence type="ECO:0000313" key="3">
    <source>
        <dbReference type="Proteomes" id="UP000013827"/>
    </source>
</evidence>
<feature type="region of interest" description="Disordered" evidence="1">
    <location>
        <begin position="1"/>
        <end position="58"/>
    </location>
</feature>
<dbReference type="EnsemblProtists" id="EOD29025">
    <property type="protein sequence ID" value="EOD29025"/>
    <property type="gene ID" value="EMIHUDRAFT_442824"/>
</dbReference>